<accession>A0ABX6EKU0</accession>
<comment type="similarity">
    <text evidence="2">Belongs to the YkuD family.</text>
</comment>
<keyword evidence="5 7" id="KW-0573">Peptidoglycan synthesis</keyword>
<keyword evidence="4 7" id="KW-0133">Cell shape</keyword>
<feature type="compositionally biased region" description="Basic and acidic residues" evidence="8">
    <location>
        <begin position="42"/>
        <end position="110"/>
    </location>
</feature>
<evidence type="ECO:0000256" key="5">
    <source>
        <dbReference type="ARBA" id="ARBA00022984"/>
    </source>
</evidence>
<dbReference type="InterPro" id="IPR052905">
    <property type="entry name" value="LD-transpeptidase_YkuD-like"/>
</dbReference>
<dbReference type="PROSITE" id="PS52029">
    <property type="entry name" value="LD_TPASE"/>
    <property type="match status" value="1"/>
</dbReference>
<sequence>MFRVSLLPQAAPFVIAGALLAAPAMAQMSNAQNDAPDSPAATERKARPALERENSDRPTADAPREADEHQQSDERQELDQGLEKQKEADAPQGVDDKQRADERQATDARESLARALRDWSNEEPDDSRSVQRSEIAAYYKNRDYAPIWRDADGFAKTAKSALDTLRDAGRDGLRVKTPAQESSWSAEGELALSEAVAEYAAQASGARVNPATISPDIEERPSVVKPAQALDAIAEAGDEAGARLAAFNPPHPAYAALREKLAELHAARGHPRREATAAHGSDARPITSFASLPDAKAKRVEAEIIANMERWRWEPRDMGATRLEINIPQYEVAFTRDNELVQRERAVVGKKTSATPVFSDVMPYIIINPTWTVPESIIEKELEPKTGGKLSKLRARGYKVTYRNGKPFVQQEPGEKNALGRLKFVFPNDLLIYMHDTPQKKLFARAKRAYSHGCVRVQNPFKLAEEIIGRPGYDEKRLKALIGKKEHRINLAKPIPVHIEYFTAVVNDDGALKLYDDIYGYSAKVRSALAL</sequence>
<dbReference type="PANTHER" id="PTHR41533:SF2">
    <property type="entry name" value="BLR7131 PROTEIN"/>
    <property type="match status" value="1"/>
</dbReference>
<evidence type="ECO:0000256" key="1">
    <source>
        <dbReference type="ARBA" id="ARBA00004752"/>
    </source>
</evidence>
<dbReference type="CDD" id="cd16913">
    <property type="entry name" value="YkuD_like"/>
    <property type="match status" value="1"/>
</dbReference>
<dbReference type="InterPro" id="IPR038063">
    <property type="entry name" value="Transpep_catalytic_dom"/>
</dbReference>
<gene>
    <name evidence="11" type="ORF">F7D13_15965</name>
</gene>
<feature type="domain" description="L,D-TPase catalytic" evidence="10">
    <location>
        <begin position="321"/>
        <end position="481"/>
    </location>
</feature>
<evidence type="ECO:0000313" key="12">
    <source>
        <dbReference type="Proteomes" id="UP000424673"/>
    </source>
</evidence>
<dbReference type="Pfam" id="PF03734">
    <property type="entry name" value="YkuD"/>
    <property type="match status" value="1"/>
</dbReference>
<dbReference type="RefSeq" id="WP_154453642.1">
    <property type="nucleotide sequence ID" value="NZ_CP044328.1"/>
</dbReference>
<feature type="region of interest" description="Disordered" evidence="8">
    <location>
        <begin position="268"/>
        <end position="287"/>
    </location>
</feature>
<evidence type="ECO:0000256" key="2">
    <source>
        <dbReference type="ARBA" id="ARBA00005992"/>
    </source>
</evidence>
<keyword evidence="12" id="KW-1185">Reference proteome</keyword>
<dbReference type="InterPro" id="IPR045380">
    <property type="entry name" value="LD_TPept_scaffold_dom"/>
</dbReference>
<dbReference type="Proteomes" id="UP000424673">
    <property type="component" value="Chromosome"/>
</dbReference>
<keyword evidence="9" id="KW-0732">Signal</keyword>
<feature type="active site" description="Proton donor/acceptor" evidence="7">
    <location>
        <position position="435"/>
    </location>
</feature>
<name>A0ABX6EKU0_9HYPH</name>
<organism evidence="11 12">
    <name type="scientific">Methylocystis rosea</name>
    <dbReference type="NCBI Taxonomy" id="173366"/>
    <lineage>
        <taxon>Bacteria</taxon>
        <taxon>Pseudomonadati</taxon>
        <taxon>Pseudomonadota</taxon>
        <taxon>Alphaproteobacteria</taxon>
        <taxon>Hyphomicrobiales</taxon>
        <taxon>Methylocystaceae</taxon>
        <taxon>Methylocystis</taxon>
    </lineage>
</organism>
<dbReference type="EMBL" id="CP044328">
    <property type="protein sequence ID" value="QGM95411.1"/>
    <property type="molecule type" value="Genomic_DNA"/>
</dbReference>
<reference evidence="11 12" key="2">
    <citation type="journal article" date="2021" name="AMB Express">
        <title>Isolation and characterisation of Methylocystis spp. for poly-3-hydroxybutyrate production using waste methane feedstocks.</title>
        <authorList>
            <person name="Rumah B.L."/>
            <person name="Stead C.E."/>
            <person name="Claxton Stevens B.H."/>
            <person name="Minton N.P."/>
            <person name="Grosse-Honebrink A."/>
            <person name="Zhang Y."/>
        </authorList>
    </citation>
    <scope>NUCLEOTIDE SEQUENCE [LARGE SCALE GENOMIC DNA]</scope>
    <source>
        <strain evidence="11 12">BRCS1</strain>
    </source>
</reference>
<proteinExistence type="inferred from homology"/>
<evidence type="ECO:0000256" key="7">
    <source>
        <dbReference type="PROSITE-ProRule" id="PRU01373"/>
    </source>
</evidence>
<evidence type="ECO:0000256" key="9">
    <source>
        <dbReference type="SAM" id="SignalP"/>
    </source>
</evidence>
<evidence type="ECO:0000256" key="3">
    <source>
        <dbReference type="ARBA" id="ARBA00022679"/>
    </source>
</evidence>
<evidence type="ECO:0000256" key="4">
    <source>
        <dbReference type="ARBA" id="ARBA00022960"/>
    </source>
</evidence>
<evidence type="ECO:0000256" key="6">
    <source>
        <dbReference type="ARBA" id="ARBA00023316"/>
    </source>
</evidence>
<dbReference type="PANTHER" id="PTHR41533">
    <property type="entry name" value="L,D-TRANSPEPTIDASE HI_1667-RELATED"/>
    <property type="match status" value="1"/>
</dbReference>
<keyword evidence="3" id="KW-0808">Transferase</keyword>
<feature type="signal peptide" evidence="9">
    <location>
        <begin position="1"/>
        <end position="26"/>
    </location>
</feature>
<feature type="active site" description="Nucleophile" evidence="7">
    <location>
        <position position="454"/>
    </location>
</feature>
<keyword evidence="6 7" id="KW-0961">Cell wall biogenesis/degradation</keyword>
<dbReference type="Gene3D" id="2.40.440.10">
    <property type="entry name" value="L,D-transpeptidase catalytic domain-like"/>
    <property type="match status" value="1"/>
</dbReference>
<dbReference type="SUPFAM" id="SSF141523">
    <property type="entry name" value="L,D-transpeptidase catalytic domain-like"/>
    <property type="match status" value="1"/>
</dbReference>
<dbReference type="Pfam" id="PF20142">
    <property type="entry name" value="Scaffold"/>
    <property type="match status" value="1"/>
</dbReference>
<protein>
    <submittedName>
        <fullName evidence="11">L,D-transpeptidase family protein</fullName>
    </submittedName>
</protein>
<reference evidence="12" key="1">
    <citation type="submission" date="2019-09" db="EMBL/GenBank/DDBJ databases">
        <title>Isolation and complete genome sequencing of Methylocystis species.</title>
        <authorList>
            <person name="Rumah B.L."/>
            <person name="Stead C.E."/>
            <person name="Stevens B.C."/>
            <person name="Minton N.P."/>
            <person name="Grosse-Honebrink A."/>
            <person name="Zhang Y."/>
        </authorList>
    </citation>
    <scope>NUCLEOTIDE SEQUENCE [LARGE SCALE GENOMIC DNA]</scope>
    <source>
        <strain evidence="12">BRCS1</strain>
    </source>
</reference>
<evidence type="ECO:0000313" key="11">
    <source>
        <dbReference type="EMBL" id="QGM95411.1"/>
    </source>
</evidence>
<dbReference type="InterPro" id="IPR005490">
    <property type="entry name" value="LD_TPept_cat_dom"/>
</dbReference>
<feature type="chain" id="PRO_5046286377" evidence="9">
    <location>
        <begin position="27"/>
        <end position="531"/>
    </location>
</feature>
<comment type="pathway">
    <text evidence="1 7">Cell wall biogenesis; peptidoglycan biosynthesis.</text>
</comment>
<evidence type="ECO:0000256" key="8">
    <source>
        <dbReference type="SAM" id="MobiDB-lite"/>
    </source>
</evidence>
<evidence type="ECO:0000259" key="10">
    <source>
        <dbReference type="PROSITE" id="PS52029"/>
    </source>
</evidence>
<feature type="region of interest" description="Disordered" evidence="8">
    <location>
        <begin position="29"/>
        <end position="110"/>
    </location>
</feature>